<evidence type="ECO:0000256" key="2">
    <source>
        <dbReference type="ARBA" id="ARBA00022676"/>
    </source>
</evidence>
<dbReference type="InterPro" id="IPR008166">
    <property type="entry name" value="Glyco_transf_92"/>
</dbReference>
<evidence type="ECO:0000256" key="6">
    <source>
        <dbReference type="ARBA" id="ARBA00023136"/>
    </source>
</evidence>
<keyword evidence="2" id="KW-0328">Glycosyltransferase</keyword>
<dbReference type="Gene3D" id="3.90.550.10">
    <property type="entry name" value="Spore Coat Polysaccharide Biosynthesis Protein SpsA, Chain A"/>
    <property type="match status" value="1"/>
</dbReference>
<dbReference type="GO" id="GO:0016020">
    <property type="term" value="C:membrane"/>
    <property type="evidence" value="ECO:0007669"/>
    <property type="project" value="UniProtKB-SubCell"/>
</dbReference>
<dbReference type="InterPro" id="IPR029044">
    <property type="entry name" value="Nucleotide-diphossugar_trans"/>
</dbReference>
<evidence type="ECO:0000256" key="1">
    <source>
        <dbReference type="ARBA" id="ARBA00004167"/>
    </source>
</evidence>
<gene>
    <name evidence="7" type="primary">epsI</name>
    <name evidence="7" type="ORF">NCDO2118_0137</name>
</gene>
<dbReference type="KEGG" id="llx:NCDO2118_0137"/>
<dbReference type="SUPFAM" id="SSF53448">
    <property type="entry name" value="Nucleotide-diphospho-sugar transferases"/>
    <property type="match status" value="1"/>
</dbReference>
<evidence type="ECO:0000313" key="8">
    <source>
        <dbReference type="Proteomes" id="UP000028594"/>
    </source>
</evidence>
<keyword evidence="5" id="KW-1133">Transmembrane helix</keyword>
<dbReference type="Proteomes" id="UP000028594">
    <property type="component" value="Chromosome"/>
</dbReference>
<accession>A0ABC8A357</accession>
<evidence type="ECO:0000313" key="7">
    <source>
        <dbReference type="EMBL" id="AII11637.1"/>
    </source>
</evidence>
<dbReference type="AlphaFoldDB" id="A0ABC8A357"/>
<dbReference type="PANTHER" id="PTHR21461:SF69">
    <property type="entry name" value="GLYCOSYLTRANSFERASE FAMILY 92 PROTEIN"/>
    <property type="match status" value="1"/>
</dbReference>
<proteinExistence type="predicted"/>
<keyword evidence="6" id="KW-0472">Membrane</keyword>
<evidence type="ECO:0000256" key="5">
    <source>
        <dbReference type="ARBA" id="ARBA00022989"/>
    </source>
</evidence>
<protein>
    <submittedName>
        <fullName evidence="7">Glycosyltransferase</fullName>
    </submittedName>
</protein>
<evidence type="ECO:0000256" key="3">
    <source>
        <dbReference type="ARBA" id="ARBA00022679"/>
    </source>
</evidence>
<sequence length="315" mass="37679">MRGFMKKTLMKLRRGAINVIRNIQFFKFNRYLNFMKINNNKKFKYYLSSAVVIKDEADYISEWIEYHLLIGFDHFYIYDNESTDNIEEVLEPYIKDGIVSFINFPGKGIQLEMIQNVLEKSSNETFWLAIHDIDEFFSFRNDKFKKVSEFLKSFERFPAVEVNWLVYGSDNKKVKEKGLVIERFTTHTSNNYFPNRYTKVIFNPRATSYGHVHNGFYWNFRRAVTTHKMKCTLAPLEREPELDILVIRHYFTKSLEEYLKKKNKTQVAKVRLHEMSDYDNANNGGQIYDSDILKFVPLIKENLSKRKIKDSYRNE</sequence>
<dbReference type="GO" id="GO:0016757">
    <property type="term" value="F:glycosyltransferase activity"/>
    <property type="evidence" value="ECO:0007669"/>
    <property type="project" value="UniProtKB-KW"/>
</dbReference>
<organism evidence="7 8">
    <name type="scientific">Lactococcus lactis subsp. lactis NCDO 2118</name>
    <dbReference type="NCBI Taxonomy" id="1117941"/>
    <lineage>
        <taxon>Bacteria</taxon>
        <taxon>Bacillati</taxon>
        <taxon>Bacillota</taxon>
        <taxon>Bacilli</taxon>
        <taxon>Lactobacillales</taxon>
        <taxon>Streptococcaceae</taxon>
        <taxon>Lactococcus</taxon>
    </lineage>
</organism>
<keyword evidence="4" id="KW-0812">Transmembrane</keyword>
<dbReference type="Pfam" id="PF01697">
    <property type="entry name" value="Glyco_transf_92"/>
    <property type="match status" value="1"/>
</dbReference>
<reference evidence="7 8" key="1">
    <citation type="submission" date="2014-07" db="EMBL/GenBank/DDBJ databases">
        <title>Genome sequence of Lactococcus lactis subsp. lactis NCDO 2118, a GABA-producing strain.</title>
        <authorList>
            <person name="Oliveira L.C."/>
            <person name="Saraiva T.D.L."/>
            <person name="Soares S.C."/>
            <person name="Ramos R.T.J."/>
            <person name="Sa P.H.C.G."/>
            <person name="Carneiro A.R."/>
            <person name="Miranda F."/>
            <person name="Freire M."/>
            <person name="Renan W."/>
            <person name="Oliveira A.F.Jr."/>
            <person name="Santos A.R."/>
            <person name="Pinto A.C."/>
            <person name="Souza B.M."/>
            <person name="Castro C.P."/>
            <person name="Diniz C.A.A."/>
            <person name="Rocha C.S."/>
            <person name="Mariano D.C.B."/>
            <person name="Aguiar E.L."/>
            <person name="Folador E.L."/>
            <person name="Barbosa E.G.V."/>
            <person name="Aburjaile F.F."/>
            <person name="Goncalves L.A."/>
            <person name="Guimaraes L.C."/>
            <person name="Azevedo M.S.P."/>
            <person name="Agresti P.C.M."/>
            <person name="Faria R.F."/>
            <person name="Tiwari S."/>
            <person name="Almeida S.S."/>
            <person name="Hassan S.S."/>
            <person name="Pereira V.B."/>
            <person name="Abreu V.A.C."/>
            <person name="Pereira U.P."/>
            <person name="Dorella F.A."/>
            <person name="Carvalho A.F."/>
            <person name="Pereira F.L."/>
            <person name="Leal C.A.G."/>
            <person name="Figueiredo H.C.P."/>
            <person name="Silva A."/>
            <person name="Miyoshi A."/>
            <person name="Azevedo V."/>
        </authorList>
    </citation>
    <scope>NUCLEOTIDE SEQUENCE [LARGE SCALE GENOMIC DNA]</scope>
    <source>
        <strain evidence="7 8">NCDO 2118</strain>
    </source>
</reference>
<dbReference type="EMBL" id="CP009054">
    <property type="protein sequence ID" value="AII11637.1"/>
    <property type="molecule type" value="Genomic_DNA"/>
</dbReference>
<comment type="subcellular location">
    <subcellularLocation>
        <location evidence="1">Membrane</location>
        <topology evidence="1">Single-pass membrane protein</topology>
    </subcellularLocation>
</comment>
<evidence type="ECO:0000256" key="4">
    <source>
        <dbReference type="ARBA" id="ARBA00022692"/>
    </source>
</evidence>
<name>A0ABC8A357_LACLL</name>
<keyword evidence="3" id="KW-0808">Transferase</keyword>
<dbReference type="PANTHER" id="PTHR21461">
    <property type="entry name" value="GLYCOSYLTRANSFERASE FAMILY 92 PROTEIN"/>
    <property type="match status" value="1"/>
</dbReference>